<dbReference type="RefSeq" id="WP_166147308.1">
    <property type="nucleotide sequence ID" value="NZ_JAAOIW010000002.1"/>
</dbReference>
<protein>
    <submittedName>
        <fullName evidence="3">Sugar transferase</fullName>
    </submittedName>
</protein>
<feature type="domain" description="Bacterial sugar transferase" evidence="2">
    <location>
        <begin position="3"/>
        <end position="177"/>
    </location>
</feature>
<dbReference type="GO" id="GO:0016740">
    <property type="term" value="F:transferase activity"/>
    <property type="evidence" value="ECO:0007669"/>
    <property type="project" value="UniProtKB-KW"/>
</dbReference>
<dbReference type="EMBL" id="JAAOIW010000002">
    <property type="protein sequence ID" value="NHN29392.1"/>
    <property type="molecule type" value="Genomic_DNA"/>
</dbReference>
<dbReference type="InterPro" id="IPR003362">
    <property type="entry name" value="Bact_transf"/>
</dbReference>
<dbReference type="PANTHER" id="PTHR30576">
    <property type="entry name" value="COLANIC BIOSYNTHESIS UDP-GLUCOSE LIPID CARRIER TRANSFERASE"/>
    <property type="match status" value="1"/>
</dbReference>
<comment type="similarity">
    <text evidence="1">Belongs to the bacterial sugar transferase family.</text>
</comment>
<dbReference type="Pfam" id="PF02397">
    <property type="entry name" value="Bac_transf"/>
    <property type="match status" value="1"/>
</dbReference>
<sequence length="208" mass="23786">MIKRCIDLPVALLATLLLLPVILATAIAVRYKLGAPILFRQVRPGRAMKPFTMLKFRTMTNEVDHKGRLLPDEERLTPFGLMLRRLSLDELPQLFNVIKGDMSLIGPRPLLIRYLPYFTEEEKKRFLIRPGITGLAQISGRNHVGWGARFALDVKYVEEHTLAMDLVIMWKTIAKVARRKDVAEAPSLSMPDLDDERKLWGRQDADRG</sequence>
<evidence type="ECO:0000313" key="3">
    <source>
        <dbReference type="EMBL" id="NHN29392.1"/>
    </source>
</evidence>
<dbReference type="PANTHER" id="PTHR30576:SF8">
    <property type="entry name" value="UNDECAPRENYL-PHOSPHATE GALACTOSE PHOSPHOTRANSFERASE"/>
    <property type="match status" value="1"/>
</dbReference>
<accession>A0ABX0IZH8</accession>
<dbReference type="Proteomes" id="UP001165962">
    <property type="component" value="Unassembled WGS sequence"/>
</dbReference>
<name>A0ABX0IZH8_9BACL</name>
<keyword evidence="3" id="KW-0808">Transferase</keyword>
<proteinExistence type="inferred from homology"/>
<organism evidence="3 4">
    <name type="scientific">Paenibacillus agricola</name>
    <dbReference type="NCBI Taxonomy" id="2716264"/>
    <lineage>
        <taxon>Bacteria</taxon>
        <taxon>Bacillati</taxon>
        <taxon>Bacillota</taxon>
        <taxon>Bacilli</taxon>
        <taxon>Bacillales</taxon>
        <taxon>Paenibacillaceae</taxon>
        <taxon>Paenibacillus</taxon>
    </lineage>
</organism>
<comment type="caution">
    <text evidence="3">The sequence shown here is derived from an EMBL/GenBank/DDBJ whole genome shotgun (WGS) entry which is preliminary data.</text>
</comment>
<keyword evidence="4" id="KW-1185">Reference proteome</keyword>
<evidence type="ECO:0000256" key="1">
    <source>
        <dbReference type="ARBA" id="ARBA00006464"/>
    </source>
</evidence>
<gene>
    <name evidence="3" type="ORF">G9U52_06055</name>
</gene>
<evidence type="ECO:0000259" key="2">
    <source>
        <dbReference type="Pfam" id="PF02397"/>
    </source>
</evidence>
<evidence type="ECO:0000313" key="4">
    <source>
        <dbReference type="Proteomes" id="UP001165962"/>
    </source>
</evidence>
<reference evidence="3" key="1">
    <citation type="submission" date="2020-03" db="EMBL/GenBank/DDBJ databases">
        <title>Draft sequencing of Paenibacilllus sp. S3N08.</title>
        <authorList>
            <person name="Kim D.-U."/>
        </authorList>
    </citation>
    <scope>NUCLEOTIDE SEQUENCE</scope>
    <source>
        <strain evidence="3">S3N08</strain>
    </source>
</reference>